<dbReference type="STRING" id="150248.SAMN05216169_102327"/>
<keyword evidence="2" id="KW-1185">Reference proteome</keyword>
<evidence type="ECO:0000313" key="2">
    <source>
        <dbReference type="Proteomes" id="UP000198979"/>
    </source>
</evidence>
<dbReference type="Proteomes" id="UP000198979">
    <property type="component" value="Unassembled WGS sequence"/>
</dbReference>
<proteinExistence type="predicted"/>
<gene>
    <name evidence="1" type="ORF">SAMN05216169_102327</name>
</gene>
<accession>A0A1I0TE87</accession>
<dbReference type="EMBL" id="FOJQ01000023">
    <property type="protein sequence ID" value="SFA50108.1"/>
    <property type="molecule type" value="Genomic_DNA"/>
</dbReference>
<name>A0A1I0TE87_9BACL</name>
<sequence>MRKKEEKKERPNVRSIVNKYKEKGMNISLCKPRSAMKWFFVQNSCLFPRV</sequence>
<dbReference type="AlphaFoldDB" id="A0A1I0TE87"/>
<reference evidence="2" key="1">
    <citation type="submission" date="2016-10" db="EMBL/GenBank/DDBJ databases">
        <authorList>
            <person name="Varghese N."/>
            <person name="Submissions S."/>
        </authorList>
    </citation>
    <scope>NUCLEOTIDE SEQUENCE [LARGE SCALE GENOMIC DNA]</scope>
    <source>
        <strain evidence="2">K1</strain>
    </source>
</reference>
<organism evidence="1 2">
    <name type="scientific">Anoxybacillus pushchinoensis</name>
    <dbReference type="NCBI Taxonomy" id="150248"/>
    <lineage>
        <taxon>Bacteria</taxon>
        <taxon>Bacillati</taxon>
        <taxon>Bacillota</taxon>
        <taxon>Bacilli</taxon>
        <taxon>Bacillales</taxon>
        <taxon>Anoxybacillaceae</taxon>
        <taxon>Anoxybacillus</taxon>
    </lineage>
</organism>
<evidence type="ECO:0000313" key="1">
    <source>
        <dbReference type="EMBL" id="SFA50108.1"/>
    </source>
</evidence>
<protein>
    <submittedName>
        <fullName evidence="1">Uncharacterized protein</fullName>
    </submittedName>
</protein>